<evidence type="ECO:0000313" key="1">
    <source>
        <dbReference type="EMBL" id="BES79933.1"/>
    </source>
</evidence>
<keyword evidence="2" id="KW-1185">Reference proteome</keyword>
<sequence length="163" mass="18895">MSRISQVLNKFESSDFNPNVAKFFPSTLENKLINIKEDYTGKQKELGSWISNLVKSHNMAFQSTFMTDERYQRKDGYDKLFVDISKYLFKNGETKNGALLKKVSKPQMKKLNFPDKGEEQYQYYAAYGKLKDGTHALVVYNVTNDFPSEIYSSSQVLDRQKVL</sequence>
<reference evidence="1 2" key="1">
    <citation type="submission" date="2023-09" db="EMBL/GenBank/DDBJ databases">
        <title>Analysis of phage genome (vB_Yru_GN1) of the bacterium (Yersinia ruckeri).</title>
        <authorList>
            <person name="Ganjoor M.S."/>
            <person name="Bouzari M."/>
            <person name="Soleimani-Delfan A."/>
        </authorList>
    </citation>
    <scope>NUCLEOTIDE SEQUENCE [LARGE SCALE GENOMIC DNA]</scope>
    <source>
        <strain evidence="2">vB_Yru_GN1</strain>
    </source>
</reference>
<dbReference type="Proteomes" id="UP001304813">
    <property type="component" value="Segment"/>
</dbReference>
<dbReference type="EMBL" id="LC779065">
    <property type="protein sequence ID" value="BES79933.1"/>
    <property type="molecule type" value="Genomic_DNA"/>
</dbReference>
<evidence type="ECO:0000313" key="2">
    <source>
        <dbReference type="Proteomes" id="UP001304813"/>
    </source>
</evidence>
<organism evidence="1 2">
    <name type="scientific">Yersinia phage vB_Yru_GN1</name>
    <dbReference type="NCBI Taxonomy" id="3074381"/>
    <lineage>
        <taxon>Viruses</taxon>
        <taxon>Duplodnaviria</taxon>
        <taxon>Heunggongvirae</taxon>
        <taxon>Uroviricota</taxon>
        <taxon>Caudoviricetes</taxon>
        <taxon>Caudoviricetes incertae sedis</taxon>
        <taxon>Sepahanvirus</taxon>
        <taxon>Sepahanvirus vB-Yru-GN1</taxon>
    </lineage>
</organism>
<name>A0AA86J560_9CAUD</name>
<accession>A0AA86J560</accession>
<protein>
    <submittedName>
        <fullName evidence="1">Uncharacterized protein</fullName>
    </submittedName>
</protein>
<proteinExistence type="predicted"/>